<dbReference type="InterPro" id="IPR001375">
    <property type="entry name" value="Peptidase_S9_cat"/>
</dbReference>
<dbReference type="AlphaFoldDB" id="A0A2X0ID04"/>
<dbReference type="InterPro" id="IPR029058">
    <property type="entry name" value="AB_hydrolase_fold"/>
</dbReference>
<dbReference type="PANTHER" id="PTHR11731">
    <property type="entry name" value="PROTEASE FAMILY S9B,C DIPEPTIDYL-PEPTIDASE IV-RELATED"/>
    <property type="match status" value="1"/>
</dbReference>
<proteinExistence type="predicted"/>
<dbReference type="Pfam" id="PF00326">
    <property type="entry name" value="Peptidase_S9"/>
    <property type="match status" value="1"/>
</dbReference>
<dbReference type="InterPro" id="IPR050278">
    <property type="entry name" value="Serine_Prot_S9B/DPPIV"/>
</dbReference>
<dbReference type="SUPFAM" id="SSF82171">
    <property type="entry name" value="DPP6 N-terminal domain-like"/>
    <property type="match status" value="1"/>
</dbReference>
<comment type="caution">
    <text evidence="3">The sequence shown here is derived from an EMBL/GenBank/DDBJ whole genome shotgun (WGS) entry which is preliminary data.</text>
</comment>
<evidence type="ECO:0000259" key="2">
    <source>
        <dbReference type="Pfam" id="PF00930"/>
    </source>
</evidence>
<dbReference type="InterPro" id="IPR002469">
    <property type="entry name" value="Peptidase_S9B_N"/>
</dbReference>
<dbReference type="GO" id="GO:0008236">
    <property type="term" value="F:serine-type peptidase activity"/>
    <property type="evidence" value="ECO:0007669"/>
    <property type="project" value="InterPro"/>
</dbReference>
<sequence>MASSTPLPKDDDSLPRQLARTRRFALGAAEDFTVTADGATVLFRRSRGGADARTCLWARELATGEERVVADGRAGAVDAYATDASGRRVAFLRAGELWLADVRAGEEPDDVRRVLGADRPVEAPRLDPTGRRIAYRSGRELRVVEVDHASAGRDRAVAAPGPQDGPEVRYGFVEHVAQESTYRYDGYWWAPDGERLLVARVDEEPVAVWYVADPADPAVPPRAVRYAAVGTANADVRLGIVDASPKAGGGWTGVDWDRAAFEYLIAAGWDAHGPFAAVQSRDQRTVHVLGIDRASGATVLLAEQRDEAWVQLVRGLPARTGSGALLTHLDLGDTRHLAADGEPLTPPGLNLREVLCVDGDEVLFTATPEEDPFSTHLWRVRVPGGKPEELSQEPGLHSGVQRGGVLVRPGDVADLAESPVLPLRRTLLRVGKRRLCTAVHLPSWHEPGMRLPVLLDPYAGPAMQRVTAGGGWATHLSQWFAEQGFVVLVVDGVGTPGRGPRWEREVHGDVFSGPLRDQVDALHAVAGSHPEYGLDLERVAIRGWSYSGSLAELAVLRRPDVFHAAVAGAGVTDQTLYDTHWRERFLGHPDTSPEAYARCDILREAPKLRRPLLLMHGLGDDNVFPVSTLRLSSALLAAGRPHEVLPLSGAGHRVTQEAVAENLILHQLDFLRRALRLDG</sequence>
<evidence type="ECO:0000313" key="4">
    <source>
        <dbReference type="Proteomes" id="UP000248889"/>
    </source>
</evidence>
<evidence type="ECO:0000313" key="3">
    <source>
        <dbReference type="EMBL" id="RAG82872.1"/>
    </source>
</evidence>
<dbReference type="PANTHER" id="PTHR11731:SF193">
    <property type="entry name" value="DIPEPTIDYL PEPTIDASE 9"/>
    <property type="match status" value="1"/>
</dbReference>
<organism evidence="3 4">
    <name type="scientific">Streptacidiphilus pinicola</name>
    <dbReference type="NCBI Taxonomy" id="2219663"/>
    <lineage>
        <taxon>Bacteria</taxon>
        <taxon>Bacillati</taxon>
        <taxon>Actinomycetota</taxon>
        <taxon>Actinomycetes</taxon>
        <taxon>Kitasatosporales</taxon>
        <taxon>Streptomycetaceae</taxon>
        <taxon>Streptacidiphilus</taxon>
    </lineage>
</organism>
<dbReference type="EMBL" id="QKYN01000100">
    <property type="protein sequence ID" value="RAG82872.1"/>
    <property type="molecule type" value="Genomic_DNA"/>
</dbReference>
<dbReference type="Gene3D" id="2.140.10.30">
    <property type="entry name" value="Dipeptidylpeptidase IV, N-terminal domain"/>
    <property type="match status" value="1"/>
</dbReference>
<gene>
    <name evidence="3" type="ORF">DN069_25245</name>
</gene>
<dbReference type="GO" id="GO:0008239">
    <property type="term" value="F:dipeptidyl-peptidase activity"/>
    <property type="evidence" value="ECO:0007669"/>
    <property type="project" value="TreeGrafter"/>
</dbReference>
<protein>
    <submittedName>
        <fullName evidence="3">S9 family peptidase</fullName>
    </submittedName>
</protein>
<dbReference type="GO" id="GO:0006508">
    <property type="term" value="P:proteolysis"/>
    <property type="evidence" value="ECO:0007669"/>
    <property type="project" value="InterPro"/>
</dbReference>
<dbReference type="Gene3D" id="3.40.50.1820">
    <property type="entry name" value="alpha/beta hydrolase"/>
    <property type="match status" value="1"/>
</dbReference>
<dbReference type="Pfam" id="PF00930">
    <property type="entry name" value="DPPIV_N"/>
    <property type="match status" value="1"/>
</dbReference>
<dbReference type="Proteomes" id="UP000248889">
    <property type="component" value="Unassembled WGS sequence"/>
</dbReference>
<dbReference type="SUPFAM" id="SSF53474">
    <property type="entry name" value="alpha/beta-Hydrolases"/>
    <property type="match status" value="1"/>
</dbReference>
<feature type="domain" description="Dipeptidylpeptidase IV N-terminal" evidence="2">
    <location>
        <begin position="95"/>
        <end position="397"/>
    </location>
</feature>
<evidence type="ECO:0000259" key="1">
    <source>
        <dbReference type="Pfam" id="PF00326"/>
    </source>
</evidence>
<dbReference type="RefSeq" id="WP_111504570.1">
    <property type="nucleotide sequence ID" value="NZ_QKYN01000100.1"/>
</dbReference>
<name>A0A2X0ID04_9ACTN</name>
<accession>A0A2X0ID04</accession>
<keyword evidence="4" id="KW-1185">Reference proteome</keyword>
<dbReference type="OrthoDB" id="9812921at2"/>
<reference evidence="3 4" key="1">
    <citation type="submission" date="2018-06" db="EMBL/GenBank/DDBJ databases">
        <title>Streptacidiphilus pinicola sp. nov., isolated from pine grove soil.</title>
        <authorList>
            <person name="Roh S.G."/>
            <person name="Park S."/>
            <person name="Kim M.-K."/>
            <person name="Yun B.-R."/>
            <person name="Park J."/>
            <person name="Kim M.J."/>
            <person name="Kim Y.S."/>
            <person name="Kim S.B."/>
        </authorList>
    </citation>
    <scope>NUCLEOTIDE SEQUENCE [LARGE SCALE GENOMIC DNA]</scope>
    <source>
        <strain evidence="3 4">MMS16-CNU450</strain>
    </source>
</reference>
<feature type="domain" description="Peptidase S9 prolyl oligopeptidase catalytic" evidence="1">
    <location>
        <begin position="477"/>
        <end position="675"/>
    </location>
</feature>